<proteinExistence type="predicted"/>
<protein>
    <submittedName>
        <fullName evidence="1">Uncharacterized protein</fullName>
    </submittedName>
</protein>
<reference evidence="1" key="1">
    <citation type="submission" date="2021-03" db="EMBL/GenBank/DDBJ databases">
        <title>Comparative genomics and phylogenomic investigation of the class Geoglossomycetes provide insights into ecological specialization and systematics.</title>
        <authorList>
            <person name="Melie T."/>
            <person name="Pirro S."/>
            <person name="Miller A.N."/>
            <person name="Quandt A."/>
        </authorList>
    </citation>
    <scope>NUCLEOTIDE SEQUENCE</scope>
    <source>
        <strain evidence="1">CAQ_001_2017</strain>
    </source>
</reference>
<name>A0A9P8IGP0_9PEZI</name>
<evidence type="ECO:0000313" key="2">
    <source>
        <dbReference type="Proteomes" id="UP000750711"/>
    </source>
</evidence>
<keyword evidence="2" id="KW-1185">Reference proteome</keyword>
<organism evidence="1 2">
    <name type="scientific">Trichoglossum hirsutum</name>
    <dbReference type="NCBI Taxonomy" id="265104"/>
    <lineage>
        <taxon>Eukaryota</taxon>
        <taxon>Fungi</taxon>
        <taxon>Dikarya</taxon>
        <taxon>Ascomycota</taxon>
        <taxon>Pezizomycotina</taxon>
        <taxon>Geoglossomycetes</taxon>
        <taxon>Geoglossales</taxon>
        <taxon>Geoglossaceae</taxon>
        <taxon>Trichoglossum</taxon>
    </lineage>
</organism>
<dbReference type="Proteomes" id="UP000750711">
    <property type="component" value="Unassembled WGS sequence"/>
</dbReference>
<gene>
    <name evidence="1" type="ORF">GP486_006868</name>
</gene>
<feature type="non-terminal residue" evidence="1">
    <location>
        <position position="1"/>
    </location>
</feature>
<comment type="caution">
    <text evidence="1">The sequence shown here is derived from an EMBL/GenBank/DDBJ whole genome shotgun (WGS) entry which is preliminary data.</text>
</comment>
<evidence type="ECO:0000313" key="1">
    <source>
        <dbReference type="EMBL" id="KAH0552935.1"/>
    </source>
</evidence>
<dbReference type="AlphaFoldDB" id="A0A9P8IGP0"/>
<dbReference type="EMBL" id="JAGHQM010001696">
    <property type="protein sequence ID" value="KAH0552935.1"/>
    <property type="molecule type" value="Genomic_DNA"/>
</dbReference>
<accession>A0A9P8IGP0</accession>
<sequence>YAKVKKASYIILLSLKERPLEHVNSMLVADPKVILNTLEQLYGTRGDAARFYRFKELVTTTLESCSSVTAYIDTLKLYFKRLDELDGGLPEWVLISLILFSLGDTYDSFVINIVSAM</sequence>
<dbReference type="Pfam" id="PF14223">
    <property type="entry name" value="Retrotran_gag_2"/>
    <property type="match status" value="1"/>
</dbReference>